<evidence type="ECO:0000313" key="3">
    <source>
        <dbReference type="Proteomes" id="UP000032309"/>
    </source>
</evidence>
<gene>
    <name evidence="2" type="ORF">BROSI_A1187</name>
</gene>
<feature type="compositionally biased region" description="Polar residues" evidence="1">
    <location>
        <begin position="52"/>
        <end position="69"/>
    </location>
</feature>
<comment type="caution">
    <text evidence="2">The sequence shown here is derived from an EMBL/GenBank/DDBJ whole genome shotgun (WGS) entry which is preliminary data.</text>
</comment>
<keyword evidence="3" id="KW-1185">Reference proteome</keyword>
<organism evidence="2 3">
    <name type="scientific">Candidatus Brocadia sinica JPN1</name>
    <dbReference type="NCBI Taxonomy" id="1197129"/>
    <lineage>
        <taxon>Bacteria</taxon>
        <taxon>Pseudomonadati</taxon>
        <taxon>Planctomycetota</taxon>
        <taxon>Candidatus Brocadiia</taxon>
        <taxon>Candidatus Brocadiales</taxon>
        <taxon>Candidatus Brocadiaceae</taxon>
        <taxon>Candidatus Brocadia</taxon>
    </lineage>
</organism>
<dbReference type="Proteomes" id="UP000032309">
    <property type="component" value="Unassembled WGS sequence"/>
</dbReference>
<proteinExistence type="predicted"/>
<sequence length="69" mass="7842">MYWENTCNDLSTGIDLKEKVVGGSILGSDTFIKWVRDTFYQRNHVSMVSPESKLSQGYSGSKNSLFPYQ</sequence>
<evidence type="ECO:0000256" key="1">
    <source>
        <dbReference type="SAM" id="MobiDB-lite"/>
    </source>
</evidence>
<dbReference type="EMBL" id="BAFN01000001">
    <property type="protein sequence ID" value="GAN32672.1"/>
    <property type="molecule type" value="Genomic_DNA"/>
</dbReference>
<evidence type="ECO:0000313" key="2">
    <source>
        <dbReference type="EMBL" id="GAN32672.1"/>
    </source>
</evidence>
<feature type="region of interest" description="Disordered" evidence="1">
    <location>
        <begin position="49"/>
        <end position="69"/>
    </location>
</feature>
<reference evidence="3" key="1">
    <citation type="journal article" date="2015" name="Genome Announc.">
        <title>Draft Genome Sequence of an Anaerobic Ammonium-Oxidizing Bacterium, "Candidatus Brocadia sinica".</title>
        <authorList>
            <person name="Oshiki M."/>
            <person name="Shinyako-Hata K."/>
            <person name="Satoh H."/>
            <person name="Okabe S."/>
        </authorList>
    </citation>
    <scope>NUCLEOTIDE SEQUENCE [LARGE SCALE GENOMIC DNA]</scope>
    <source>
        <strain evidence="3">JPN1</strain>
    </source>
</reference>
<protein>
    <submittedName>
        <fullName evidence="2">Uncharacterized protein</fullName>
    </submittedName>
</protein>
<accession>A0ABQ0JVN3</accession>
<name>A0ABQ0JVN3_9BACT</name>